<evidence type="ECO:0000259" key="2">
    <source>
        <dbReference type="Pfam" id="PF13239"/>
    </source>
</evidence>
<gene>
    <name evidence="3" type="ORF">Q5H93_21240</name>
</gene>
<name>A0ABT9BHZ0_9BACT</name>
<keyword evidence="4" id="KW-1185">Reference proteome</keyword>
<dbReference type="EMBL" id="JAUQSY010000018">
    <property type="protein sequence ID" value="MDO7877283.1"/>
    <property type="molecule type" value="Genomic_DNA"/>
</dbReference>
<sequence>MEPTNLIPARDPQLWQLAKSRARFKSHLFTYLAVNALLWLIWGVTDHGHYDPLPWPVWSTVFWGIGLFFQGVRTYGGWNKQSLAEREYERLTRERQG</sequence>
<keyword evidence="1" id="KW-1133">Transmembrane helix</keyword>
<feature type="transmembrane region" description="Helical" evidence="1">
    <location>
        <begin position="28"/>
        <end position="45"/>
    </location>
</feature>
<reference evidence="3" key="1">
    <citation type="submission" date="2023-07" db="EMBL/GenBank/DDBJ databases">
        <authorList>
            <person name="Kim M.K."/>
        </authorList>
    </citation>
    <scope>NUCLEOTIDE SEQUENCE</scope>
    <source>
        <strain evidence="3">ASUV-10-1</strain>
    </source>
</reference>
<dbReference type="Pfam" id="PF13239">
    <property type="entry name" value="2TM"/>
    <property type="match status" value="1"/>
</dbReference>
<feature type="domain" description="2TM" evidence="2">
    <location>
        <begin position="19"/>
        <end position="87"/>
    </location>
</feature>
<evidence type="ECO:0000313" key="4">
    <source>
        <dbReference type="Proteomes" id="UP001176429"/>
    </source>
</evidence>
<organism evidence="3 4">
    <name type="scientific">Hymenobacter aranciens</name>
    <dbReference type="NCBI Taxonomy" id="3063996"/>
    <lineage>
        <taxon>Bacteria</taxon>
        <taxon>Pseudomonadati</taxon>
        <taxon>Bacteroidota</taxon>
        <taxon>Cytophagia</taxon>
        <taxon>Cytophagales</taxon>
        <taxon>Hymenobacteraceae</taxon>
        <taxon>Hymenobacter</taxon>
    </lineage>
</organism>
<evidence type="ECO:0000313" key="3">
    <source>
        <dbReference type="EMBL" id="MDO7877283.1"/>
    </source>
</evidence>
<protein>
    <submittedName>
        <fullName evidence="3">2TM domain-containing protein</fullName>
    </submittedName>
</protein>
<dbReference type="RefSeq" id="WP_305008713.1">
    <property type="nucleotide sequence ID" value="NZ_JAUQSY010000018.1"/>
</dbReference>
<keyword evidence="1" id="KW-0472">Membrane</keyword>
<feature type="transmembrane region" description="Helical" evidence="1">
    <location>
        <begin position="57"/>
        <end position="76"/>
    </location>
</feature>
<comment type="caution">
    <text evidence="3">The sequence shown here is derived from an EMBL/GenBank/DDBJ whole genome shotgun (WGS) entry which is preliminary data.</text>
</comment>
<accession>A0ABT9BHZ0</accession>
<proteinExistence type="predicted"/>
<keyword evidence="1" id="KW-0812">Transmembrane</keyword>
<evidence type="ECO:0000256" key="1">
    <source>
        <dbReference type="SAM" id="Phobius"/>
    </source>
</evidence>
<dbReference type="InterPro" id="IPR025698">
    <property type="entry name" value="2TM_dom"/>
</dbReference>
<dbReference type="Proteomes" id="UP001176429">
    <property type="component" value="Unassembled WGS sequence"/>
</dbReference>